<comment type="similarity">
    <text evidence="5">Belongs to the YqgF HJR family.</text>
</comment>
<feature type="domain" description="YqgF/RNase H-like" evidence="6">
    <location>
        <begin position="13"/>
        <end position="118"/>
    </location>
</feature>
<keyword evidence="8" id="KW-1185">Reference proteome</keyword>
<accession>A0A369KFV2</accession>
<evidence type="ECO:0000256" key="4">
    <source>
        <dbReference type="ARBA" id="ARBA00022801"/>
    </source>
</evidence>
<keyword evidence="4 5" id="KW-0378">Hydrolase</keyword>
<dbReference type="SMART" id="SM00732">
    <property type="entry name" value="YqgFc"/>
    <property type="match status" value="1"/>
</dbReference>
<evidence type="ECO:0000313" key="7">
    <source>
        <dbReference type="EMBL" id="RDB31585.1"/>
    </source>
</evidence>
<dbReference type="GO" id="GO:0016788">
    <property type="term" value="F:hydrolase activity, acting on ester bonds"/>
    <property type="evidence" value="ECO:0007669"/>
    <property type="project" value="UniProtKB-UniRule"/>
</dbReference>
<dbReference type="EC" id="3.1.-.-" evidence="5"/>
<dbReference type="Pfam" id="PF03652">
    <property type="entry name" value="RuvX"/>
    <property type="match status" value="1"/>
</dbReference>
<dbReference type="GO" id="GO:0000967">
    <property type="term" value="P:rRNA 5'-end processing"/>
    <property type="evidence" value="ECO:0007669"/>
    <property type="project" value="UniProtKB-UniRule"/>
</dbReference>
<evidence type="ECO:0000256" key="1">
    <source>
        <dbReference type="ARBA" id="ARBA00022490"/>
    </source>
</evidence>
<gene>
    <name evidence="7" type="ORF">HAT2_00308</name>
</gene>
<dbReference type="InterPro" id="IPR005227">
    <property type="entry name" value="YqgF"/>
</dbReference>
<organism evidence="7 8">
    <name type="scientific">Candidatus Similichlamydia laticola</name>
    <dbReference type="NCBI Taxonomy" id="2170265"/>
    <lineage>
        <taxon>Bacteria</taxon>
        <taxon>Pseudomonadati</taxon>
        <taxon>Chlamydiota</taxon>
        <taxon>Chlamydiia</taxon>
        <taxon>Parachlamydiales</taxon>
        <taxon>Candidatus Parilichlamydiaceae</taxon>
        <taxon>Candidatus Similichlamydia</taxon>
    </lineage>
</organism>
<dbReference type="EMBL" id="QQBG01000011">
    <property type="protein sequence ID" value="RDB31585.1"/>
    <property type="molecule type" value="Genomic_DNA"/>
</dbReference>
<comment type="function">
    <text evidence="5">Could be a nuclease involved in processing of the 5'-end of pre-16S rRNA.</text>
</comment>
<evidence type="ECO:0000256" key="5">
    <source>
        <dbReference type="HAMAP-Rule" id="MF_00651"/>
    </source>
</evidence>
<keyword evidence="3 5" id="KW-0540">Nuclease</keyword>
<dbReference type="PANTHER" id="PTHR33317:SF4">
    <property type="entry name" value="POLYNUCLEOTIDYL TRANSFERASE, RIBONUCLEASE H-LIKE SUPERFAMILY PROTEIN"/>
    <property type="match status" value="1"/>
</dbReference>
<dbReference type="InterPro" id="IPR006641">
    <property type="entry name" value="YqgF/RNaseH-like_dom"/>
</dbReference>
<proteinExistence type="inferred from homology"/>
<sequence>MNCLDLSSKKGHKRSVAIDPGMVRCGLAISDPSASFALPLRTITLKTSDPRQAAYQILQVLEQELVETIVVGIPLLLSGKDSRMTAWARVLYQELCAALQKNSVQVVPWDERLSSRQADVLLEERQLKKKRRKEVQDSVAATLILQSYLDARHHQQQSLPLRG</sequence>
<evidence type="ECO:0000256" key="3">
    <source>
        <dbReference type="ARBA" id="ARBA00022722"/>
    </source>
</evidence>
<keyword evidence="2 5" id="KW-0690">Ribosome biogenesis</keyword>
<dbReference type="InterPro" id="IPR012337">
    <property type="entry name" value="RNaseH-like_sf"/>
</dbReference>
<keyword evidence="1 5" id="KW-0963">Cytoplasm</keyword>
<reference evidence="7 8" key="1">
    <citation type="submission" date="2018-07" db="EMBL/GenBank/DDBJ databases">
        <title>Comparative genomics of the Candidatus Parilichlamydiaceae reveals evidence of convergent evolution and genome reduction in the phylum Chlamydiae.</title>
        <authorList>
            <person name="Taylor-Brown A."/>
            <person name="Polkinghorne A."/>
        </authorList>
    </citation>
    <scope>NUCLEOTIDE SEQUENCE [LARGE SCALE GENOMIC DNA]</scope>
    <source>
        <strain evidence="7 8">Hat2</strain>
    </source>
</reference>
<dbReference type="AlphaFoldDB" id="A0A369KFV2"/>
<comment type="subcellular location">
    <subcellularLocation>
        <location evidence="5">Cytoplasm</location>
    </subcellularLocation>
</comment>
<dbReference type="Gene3D" id="3.30.420.140">
    <property type="entry name" value="YqgF/RNase H-like domain"/>
    <property type="match status" value="1"/>
</dbReference>
<dbReference type="HAMAP" id="MF_00651">
    <property type="entry name" value="Nuclease_YqgF"/>
    <property type="match status" value="1"/>
</dbReference>
<dbReference type="CDD" id="cd16964">
    <property type="entry name" value="YqgF"/>
    <property type="match status" value="1"/>
</dbReference>
<dbReference type="InterPro" id="IPR037027">
    <property type="entry name" value="YqgF/RNaseH-like_dom_sf"/>
</dbReference>
<comment type="caution">
    <text evidence="7">The sequence shown here is derived from an EMBL/GenBank/DDBJ whole genome shotgun (WGS) entry which is preliminary data.</text>
</comment>
<dbReference type="GO" id="GO:0004518">
    <property type="term" value="F:nuclease activity"/>
    <property type="evidence" value="ECO:0007669"/>
    <property type="project" value="UniProtKB-KW"/>
</dbReference>
<evidence type="ECO:0000256" key="2">
    <source>
        <dbReference type="ARBA" id="ARBA00022517"/>
    </source>
</evidence>
<dbReference type="Proteomes" id="UP000253816">
    <property type="component" value="Unassembled WGS sequence"/>
</dbReference>
<protein>
    <recommendedName>
        <fullName evidence="5">Putative pre-16S rRNA nuclease</fullName>
        <ecNumber evidence="5">3.1.-.-</ecNumber>
    </recommendedName>
</protein>
<dbReference type="PANTHER" id="PTHR33317">
    <property type="entry name" value="POLYNUCLEOTIDYL TRANSFERASE, RIBONUCLEASE H-LIKE SUPERFAMILY PROTEIN"/>
    <property type="match status" value="1"/>
</dbReference>
<dbReference type="NCBIfam" id="TIGR00250">
    <property type="entry name" value="RNAse_H_YqgF"/>
    <property type="match status" value="1"/>
</dbReference>
<dbReference type="SUPFAM" id="SSF53098">
    <property type="entry name" value="Ribonuclease H-like"/>
    <property type="match status" value="1"/>
</dbReference>
<name>A0A369KFV2_9BACT</name>
<evidence type="ECO:0000259" key="6">
    <source>
        <dbReference type="SMART" id="SM00732"/>
    </source>
</evidence>
<dbReference type="GO" id="GO:0005829">
    <property type="term" value="C:cytosol"/>
    <property type="evidence" value="ECO:0007669"/>
    <property type="project" value="TreeGrafter"/>
</dbReference>
<evidence type="ECO:0000313" key="8">
    <source>
        <dbReference type="Proteomes" id="UP000253816"/>
    </source>
</evidence>